<dbReference type="PANTHER" id="PTHR14710">
    <property type="entry name" value="GEM-ASSOCIATED PROTEIN 6"/>
    <property type="match status" value="1"/>
</dbReference>
<dbReference type="Gene3D" id="2.30.30.100">
    <property type="match status" value="1"/>
</dbReference>
<dbReference type="OrthoDB" id="77463at2759"/>
<dbReference type="InterPro" id="IPR046857">
    <property type="entry name" value="Gemin6_Sm-like_dom"/>
</dbReference>
<dbReference type="InterPro" id="IPR047574">
    <property type="entry name" value="AD"/>
</dbReference>
<dbReference type="Pfam" id="PF20417">
    <property type="entry name" value="Gemin6_C"/>
    <property type="match status" value="1"/>
</dbReference>
<evidence type="ECO:0000313" key="4">
    <source>
        <dbReference type="Proteomes" id="UP000821853"/>
    </source>
</evidence>
<dbReference type="CDD" id="cd11676">
    <property type="entry name" value="Gemin6"/>
    <property type="match status" value="1"/>
</dbReference>
<dbReference type="Proteomes" id="UP000821853">
    <property type="component" value="Chromosome 1"/>
</dbReference>
<dbReference type="PANTHER" id="PTHR14710:SF2">
    <property type="entry name" value="GEM-ASSOCIATED PROTEIN 6"/>
    <property type="match status" value="1"/>
</dbReference>
<organism evidence="3 4">
    <name type="scientific">Haemaphysalis longicornis</name>
    <name type="common">Bush tick</name>
    <dbReference type="NCBI Taxonomy" id="44386"/>
    <lineage>
        <taxon>Eukaryota</taxon>
        <taxon>Metazoa</taxon>
        <taxon>Ecdysozoa</taxon>
        <taxon>Arthropoda</taxon>
        <taxon>Chelicerata</taxon>
        <taxon>Arachnida</taxon>
        <taxon>Acari</taxon>
        <taxon>Parasitiformes</taxon>
        <taxon>Ixodida</taxon>
        <taxon>Ixodoidea</taxon>
        <taxon>Ixodidae</taxon>
        <taxon>Haemaphysalinae</taxon>
        <taxon>Haemaphysalis</taxon>
    </lineage>
</organism>
<evidence type="ECO:0000259" key="2">
    <source>
        <dbReference type="PROSITE" id="PS52001"/>
    </source>
</evidence>
<reference evidence="3 4" key="1">
    <citation type="journal article" date="2020" name="Cell">
        <title>Large-Scale Comparative Analyses of Tick Genomes Elucidate Their Genetic Diversity and Vector Capacities.</title>
        <authorList>
            <consortium name="Tick Genome and Microbiome Consortium (TIGMIC)"/>
            <person name="Jia N."/>
            <person name="Wang J."/>
            <person name="Shi W."/>
            <person name="Du L."/>
            <person name="Sun Y."/>
            <person name="Zhan W."/>
            <person name="Jiang J.F."/>
            <person name="Wang Q."/>
            <person name="Zhang B."/>
            <person name="Ji P."/>
            <person name="Bell-Sakyi L."/>
            <person name="Cui X.M."/>
            <person name="Yuan T.T."/>
            <person name="Jiang B.G."/>
            <person name="Yang W.F."/>
            <person name="Lam T.T."/>
            <person name="Chang Q.C."/>
            <person name="Ding S.J."/>
            <person name="Wang X.J."/>
            <person name="Zhu J.G."/>
            <person name="Ruan X.D."/>
            <person name="Zhao L."/>
            <person name="Wei J.T."/>
            <person name="Ye R.Z."/>
            <person name="Que T.C."/>
            <person name="Du C.H."/>
            <person name="Zhou Y.H."/>
            <person name="Cheng J.X."/>
            <person name="Dai P.F."/>
            <person name="Guo W.B."/>
            <person name="Han X.H."/>
            <person name="Huang E.J."/>
            <person name="Li L.F."/>
            <person name="Wei W."/>
            <person name="Gao Y.C."/>
            <person name="Liu J.Z."/>
            <person name="Shao H.Z."/>
            <person name="Wang X."/>
            <person name="Wang C.C."/>
            <person name="Yang T.C."/>
            <person name="Huo Q.B."/>
            <person name="Li W."/>
            <person name="Chen H.Y."/>
            <person name="Chen S.E."/>
            <person name="Zhou L.G."/>
            <person name="Ni X.B."/>
            <person name="Tian J.H."/>
            <person name="Sheng Y."/>
            <person name="Liu T."/>
            <person name="Pan Y.S."/>
            <person name="Xia L.Y."/>
            <person name="Li J."/>
            <person name="Zhao F."/>
            <person name="Cao W.C."/>
        </authorList>
    </citation>
    <scope>NUCLEOTIDE SEQUENCE [LARGE SCALE GENOMIC DNA]</scope>
    <source>
        <strain evidence="3">HaeL-2018</strain>
    </source>
</reference>
<feature type="domain" description="AD" evidence="2">
    <location>
        <begin position="92"/>
        <end position="192"/>
    </location>
</feature>
<feature type="compositionally biased region" description="Low complexity" evidence="1">
    <location>
        <begin position="13"/>
        <end position="23"/>
    </location>
</feature>
<feature type="region of interest" description="Disordered" evidence="1">
    <location>
        <begin position="1"/>
        <end position="27"/>
    </location>
</feature>
<dbReference type="VEuPathDB" id="VectorBase:HLOH_055265"/>
<comment type="caution">
    <text evidence="3">The sequence shown here is derived from an EMBL/GenBank/DDBJ whole genome shotgun (WGS) entry which is preliminary data.</text>
</comment>
<dbReference type="Pfam" id="PF06372">
    <property type="entry name" value="Gemin6"/>
    <property type="match status" value="1"/>
</dbReference>
<dbReference type="PROSITE" id="PS52001">
    <property type="entry name" value="AD"/>
    <property type="match status" value="1"/>
</dbReference>
<dbReference type="GO" id="GO:0000387">
    <property type="term" value="P:spliceosomal snRNP assembly"/>
    <property type="evidence" value="ECO:0007669"/>
    <property type="project" value="TreeGrafter"/>
</dbReference>
<dbReference type="AlphaFoldDB" id="A0A9J6F736"/>
<dbReference type="InterPro" id="IPR009422">
    <property type="entry name" value="Gemin6"/>
</dbReference>
<dbReference type="OMA" id="LEWEDYV"/>
<sequence>MEVVANADSDQAEGPSSSGEGSSKQADACELDGDPLLLLSYVHKLVRVETVDGMVLAGYVKTVDPISDSVVLVMLDDGRPSTVHVVLGHAVKSVTVVSDASPEEKELLEQLFVPKCDELSSEQLQERKEKLRSWLSSKRIPVSESEGEPGVLVIAGSVRFMPPYGPENFHCANSLVLDRMRGIVSQMPGNEFWPKLDEPTK</sequence>
<dbReference type="GO" id="GO:0005634">
    <property type="term" value="C:nucleus"/>
    <property type="evidence" value="ECO:0007669"/>
    <property type="project" value="InterPro"/>
</dbReference>
<dbReference type="GO" id="GO:0032797">
    <property type="term" value="C:SMN complex"/>
    <property type="evidence" value="ECO:0007669"/>
    <property type="project" value="TreeGrafter"/>
</dbReference>
<proteinExistence type="predicted"/>
<gene>
    <name evidence="3" type="ORF">HPB48_002892</name>
</gene>
<evidence type="ECO:0000256" key="1">
    <source>
        <dbReference type="SAM" id="MobiDB-lite"/>
    </source>
</evidence>
<keyword evidence="4" id="KW-1185">Reference proteome</keyword>
<evidence type="ECO:0000313" key="3">
    <source>
        <dbReference type="EMBL" id="KAH9361030.1"/>
    </source>
</evidence>
<dbReference type="GO" id="GO:0000245">
    <property type="term" value="P:spliceosomal complex assembly"/>
    <property type="evidence" value="ECO:0007669"/>
    <property type="project" value="InterPro"/>
</dbReference>
<dbReference type="EMBL" id="JABSTR010000001">
    <property type="protein sequence ID" value="KAH9361030.1"/>
    <property type="molecule type" value="Genomic_DNA"/>
</dbReference>
<protein>
    <recommendedName>
        <fullName evidence="2">AD domain-containing protein</fullName>
    </recommendedName>
</protein>
<accession>A0A9J6F736</accession>
<name>A0A9J6F736_HAELO</name>
<dbReference type="InterPro" id="IPR046856">
    <property type="entry name" value="Gemin6_C"/>
</dbReference>